<dbReference type="SUPFAM" id="SSF46955">
    <property type="entry name" value="Putative DNA-binding domain"/>
    <property type="match status" value="2"/>
</dbReference>
<feature type="domain" description="HTH merR-type" evidence="5">
    <location>
        <begin position="1"/>
        <end position="69"/>
    </location>
</feature>
<evidence type="ECO:0000256" key="3">
    <source>
        <dbReference type="ARBA" id="ARBA00023125"/>
    </source>
</evidence>
<accession>A0ABW4LVY9</accession>
<sequence length="243" mass="28330">MIRPLDIAKKLNISTSALRHYESWGIVPKVERKENGYRIYTKEHIAYFECIRAMNTGFGMKVIRETMPLIQQKKITDALWLVSKVQAKLYEDKMKAELALNVLELDNLDEIVNPFSKKNWYSIGEAAKAIGVANSTLRHWEKEGLILPERDDESGYRIYNKSDIRKLVVIRTLQSAVYSLDVVREVLGEMDKHNISEAIRITRESLVYYDYLVKEQLRGMRYLHLLCVMVEDSGEDDFPYCSR</sequence>
<dbReference type="PRINTS" id="PR00040">
    <property type="entry name" value="HTHMERR"/>
</dbReference>
<dbReference type="PANTHER" id="PTHR30204">
    <property type="entry name" value="REDOX-CYCLING DRUG-SENSING TRANSCRIPTIONAL ACTIVATOR SOXR"/>
    <property type="match status" value="1"/>
</dbReference>
<dbReference type="InterPro" id="IPR009061">
    <property type="entry name" value="DNA-bd_dom_put_sf"/>
</dbReference>
<keyword evidence="1" id="KW-0678">Repressor</keyword>
<evidence type="ECO:0000256" key="2">
    <source>
        <dbReference type="ARBA" id="ARBA00023015"/>
    </source>
</evidence>
<keyword evidence="4" id="KW-0804">Transcription</keyword>
<evidence type="ECO:0000256" key="1">
    <source>
        <dbReference type="ARBA" id="ARBA00022491"/>
    </source>
</evidence>
<dbReference type="InterPro" id="IPR000551">
    <property type="entry name" value="MerR-type_HTH_dom"/>
</dbReference>
<protein>
    <submittedName>
        <fullName evidence="6">MerR family transcriptional regulator</fullName>
    </submittedName>
</protein>
<dbReference type="RefSeq" id="WP_377930581.1">
    <property type="nucleotide sequence ID" value="NZ_JBHUEM010000054.1"/>
</dbReference>
<proteinExistence type="predicted"/>
<organism evidence="6 7">
    <name type="scientific">Bacillus salitolerans</name>
    <dbReference type="NCBI Taxonomy" id="1437434"/>
    <lineage>
        <taxon>Bacteria</taxon>
        <taxon>Bacillati</taxon>
        <taxon>Bacillota</taxon>
        <taxon>Bacilli</taxon>
        <taxon>Bacillales</taxon>
        <taxon>Bacillaceae</taxon>
        <taxon>Bacillus</taxon>
    </lineage>
</organism>
<evidence type="ECO:0000259" key="5">
    <source>
        <dbReference type="PROSITE" id="PS50937"/>
    </source>
</evidence>
<dbReference type="SMART" id="SM00422">
    <property type="entry name" value="HTH_MERR"/>
    <property type="match status" value="2"/>
</dbReference>
<name>A0ABW4LVY9_9BACI</name>
<dbReference type="PROSITE" id="PS00552">
    <property type="entry name" value="HTH_MERR_1"/>
    <property type="match status" value="1"/>
</dbReference>
<evidence type="ECO:0000313" key="7">
    <source>
        <dbReference type="Proteomes" id="UP001597214"/>
    </source>
</evidence>
<dbReference type="Pfam" id="PF00376">
    <property type="entry name" value="MerR"/>
    <property type="match status" value="1"/>
</dbReference>
<dbReference type="Gene3D" id="1.10.1660.10">
    <property type="match status" value="2"/>
</dbReference>
<reference evidence="7" key="1">
    <citation type="journal article" date="2019" name="Int. J. Syst. Evol. Microbiol.">
        <title>The Global Catalogue of Microorganisms (GCM) 10K type strain sequencing project: providing services to taxonomists for standard genome sequencing and annotation.</title>
        <authorList>
            <consortium name="The Broad Institute Genomics Platform"/>
            <consortium name="The Broad Institute Genome Sequencing Center for Infectious Disease"/>
            <person name="Wu L."/>
            <person name="Ma J."/>
        </authorList>
    </citation>
    <scope>NUCLEOTIDE SEQUENCE [LARGE SCALE GENOMIC DNA]</scope>
    <source>
        <strain evidence="7">CCUG 49339</strain>
    </source>
</reference>
<evidence type="ECO:0000313" key="6">
    <source>
        <dbReference type="EMBL" id="MFD1739352.1"/>
    </source>
</evidence>
<dbReference type="InterPro" id="IPR047057">
    <property type="entry name" value="MerR_fam"/>
</dbReference>
<keyword evidence="7" id="KW-1185">Reference proteome</keyword>
<dbReference type="Pfam" id="PF13411">
    <property type="entry name" value="MerR_1"/>
    <property type="match status" value="1"/>
</dbReference>
<dbReference type="Proteomes" id="UP001597214">
    <property type="component" value="Unassembled WGS sequence"/>
</dbReference>
<evidence type="ECO:0000256" key="4">
    <source>
        <dbReference type="ARBA" id="ARBA00023163"/>
    </source>
</evidence>
<keyword evidence="2" id="KW-0805">Transcription regulation</keyword>
<keyword evidence="3" id="KW-0238">DNA-binding</keyword>
<dbReference type="PANTHER" id="PTHR30204:SF69">
    <property type="entry name" value="MERR-FAMILY TRANSCRIPTIONAL REGULATOR"/>
    <property type="match status" value="1"/>
</dbReference>
<feature type="domain" description="HTH merR-type" evidence="5">
    <location>
        <begin position="120"/>
        <end position="189"/>
    </location>
</feature>
<comment type="caution">
    <text evidence="6">The sequence shown here is derived from an EMBL/GenBank/DDBJ whole genome shotgun (WGS) entry which is preliminary data.</text>
</comment>
<gene>
    <name evidence="6" type="ORF">ACFSCX_22990</name>
</gene>
<dbReference type="PROSITE" id="PS50937">
    <property type="entry name" value="HTH_MERR_2"/>
    <property type="match status" value="2"/>
</dbReference>
<dbReference type="EMBL" id="JBHUEM010000054">
    <property type="protein sequence ID" value="MFD1739352.1"/>
    <property type="molecule type" value="Genomic_DNA"/>
</dbReference>